<protein>
    <submittedName>
        <fullName evidence="2">Uncharacterized protein</fullName>
    </submittedName>
</protein>
<name>A0A2P2LIQ6_RHIMU</name>
<dbReference type="EMBL" id="GGEC01037370">
    <property type="protein sequence ID" value="MBX17854.1"/>
    <property type="molecule type" value="Transcribed_RNA"/>
</dbReference>
<organism evidence="2">
    <name type="scientific">Rhizophora mucronata</name>
    <name type="common">Asiatic mangrove</name>
    <dbReference type="NCBI Taxonomy" id="61149"/>
    <lineage>
        <taxon>Eukaryota</taxon>
        <taxon>Viridiplantae</taxon>
        <taxon>Streptophyta</taxon>
        <taxon>Embryophyta</taxon>
        <taxon>Tracheophyta</taxon>
        <taxon>Spermatophyta</taxon>
        <taxon>Magnoliopsida</taxon>
        <taxon>eudicotyledons</taxon>
        <taxon>Gunneridae</taxon>
        <taxon>Pentapetalae</taxon>
        <taxon>rosids</taxon>
        <taxon>fabids</taxon>
        <taxon>Malpighiales</taxon>
        <taxon>Rhizophoraceae</taxon>
        <taxon>Rhizophora</taxon>
    </lineage>
</organism>
<keyword evidence="1" id="KW-0472">Membrane</keyword>
<dbReference type="AlphaFoldDB" id="A0A2P2LIQ6"/>
<accession>A0A2P2LIQ6</accession>
<evidence type="ECO:0000313" key="2">
    <source>
        <dbReference type="EMBL" id="MBX17854.1"/>
    </source>
</evidence>
<proteinExistence type="predicted"/>
<feature type="transmembrane region" description="Helical" evidence="1">
    <location>
        <begin position="21"/>
        <end position="42"/>
    </location>
</feature>
<sequence>MVNFQWQWYRPTIYLRTIVKLRQAALLHLSLVLVVPLLVYMMDMEGLRHLVTFLITSSNISKDFLQSNNQCQWM</sequence>
<keyword evidence="1" id="KW-0812">Transmembrane</keyword>
<keyword evidence="1" id="KW-1133">Transmembrane helix</keyword>
<evidence type="ECO:0000256" key="1">
    <source>
        <dbReference type="SAM" id="Phobius"/>
    </source>
</evidence>
<reference evidence="2" key="1">
    <citation type="submission" date="2018-02" db="EMBL/GenBank/DDBJ databases">
        <title>Rhizophora mucronata_Transcriptome.</title>
        <authorList>
            <person name="Meera S.P."/>
            <person name="Sreeshan A."/>
            <person name="Augustine A."/>
        </authorList>
    </citation>
    <scope>NUCLEOTIDE SEQUENCE</scope>
    <source>
        <tissue evidence="2">Leaf</tissue>
    </source>
</reference>